<evidence type="ECO:0000256" key="2">
    <source>
        <dbReference type="ARBA" id="ARBA00023015"/>
    </source>
</evidence>
<dbReference type="GO" id="GO:0003700">
    <property type="term" value="F:DNA-binding transcription factor activity"/>
    <property type="evidence" value="ECO:0007669"/>
    <property type="project" value="InterPro"/>
</dbReference>
<dbReference type="PANTHER" id="PTHR30204">
    <property type="entry name" value="REDOX-CYCLING DRUG-SENSING TRANSCRIPTIONAL ACTIVATOR SOXR"/>
    <property type="match status" value="1"/>
</dbReference>
<evidence type="ECO:0000256" key="6">
    <source>
        <dbReference type="SAM" id="MobiDB-lite"/>
    </source>
</evidence>
<dbReference type="PRINTS" id="PR00040">
    <property type="entry name" value="HTHMERR"/>
</dbReference>
<dbReference type="Pfam" id="PF13411">
    <property type="entry name" value="MerR_1"/>
    <property type="match status" value="1"/>
</dbReference>
<evidence type="ECO:0000313" key="9">
    <source>
        <dbReference type="Proteomes" id="UP000655044"/>
    </source>
</evidence>
<dbReference type="GO" id="GO:0003677">
    <property type="term" value="F:DNA binding"/>
    <property type="evidence" value="ECO:0007669"/>
    <property type="project" value="UniProtKB-KW"/>
</dbReference>
<accession>A0A8J3WG32</accession>
<dbReference type="SMART" id="SM00422">
    <property type="entry name" value="HTH_MERR"/>
    <property type="match status" value="1"/>
</dbReference>
<feature type="compositionally biased region" description="Low complexity" evidence="6">
    <location>
        <begin position="19"/>
        <end position="28"/>
    </location>
</feature>
<dbReference type="PROSITE" id="PS50937">
    <property type="entry name" value="HTH_MERR_2"/>
    <property type="match status" value="1"/>
</dbReference>
<dbReference type="InterPro" id="IPR000551">
    <property type="entry name" value="MerR-type_HTH_dom"/>
</dbReference>
<comment type="caution">
    <text evidence="8">The sequence shown here is derived from an EMBL/GenBank/DDBJ whole genome shotgun (WGS) entry which is preliminary data.</text>
</comment>
<evidence type="ECO:0000259" key="7">
    <source>
        <dbReference type="PROSITE" id="PS50937"/>
    </source>
</evidence>
<dbReference type="Gene3D" id="1.10.1660.10">
    <property type="match status" value="1"/>
</dbReference>
<evidence type="ECO:0000256" key="1">
    <source>
        <dbReference type="ARBA" id="ARBA00022491"/>
    </source>
</evidence>
<dbReference type="AlphaFoldDB" id="A0A8J3WG32"/>
<dbReference type="EMBL" id="BOOI01000058">
    <property type="protein sequence ID" value="GIH87377.1"/>
    <property type="molecule type" value="Genomic_DNA"/>
</dbReference>
<sequence>MDCREPLAVKTGGRGTGRTHGASAGGTHPADRDGSAGGVMTRTGGWLRTGEVAEAADVSAQTLRYYHRRGLLREPRRSNGGHRLYPPETVTVLRVIKAAQRLGFTLDEVAGLVEAGGHRHGGPDRGLRARAVAKLAEVEQRIADLQTIRETLLQAVDAGCDDLVVCAGSPCCPLPFAEPATAGPRALRP</sequence>
<keyword evidence="4" id="KW-0804">Transcription</keyword>
<proteinExistence type="predicted"/>
<feature type="domain" description="HTH merR-type" evidence="7">
    <location>
        <begin position="46"/>
        <end position="115"/>
    </location>
</feature>
<evidence type="ECO:0000256" key="4">
    <source>
        <dbReference type="ARBA" id="ARBA00023163"/>
    </source>
</evidence>
<keyword evidence="5" id="KW-0175">Coiled coil</keyword>
<gene>
    <name evidence="8" type="ORF">Pro02_57850</name>
</gene>
<organism evidence="8 9">
    <name type="scientific">Planobispora rosea</name>
    <dbReference type="NCBI Taxonomy" id="35762"/>
    <lineage>
        <taxon>Bacteria</taxon>
        <taxon>Bacillati</taxon>
        <taxon>Actinomycetota</taxon>
        <taxon>Actinomycetes</taxon>
        <taxon>Streptosporangiales</taxon>
        <taxon>Streptosporangiaceae</taxon>
        <taxon>Planobispora</taxon>
    </lineage>
</organism>
<dbReference type="InterPro" id="IPR009061">
    <property type="entry name" value="DNA-bd_dom_put_sf"/>
</dbReference>
<keyword evidence="9" id="KW-1185">Reference proteome</keyword>
<protein>
    <recommendedName>
        <fullName evidence="7">HTH merR-type domain-containing protein</fullName>
    </recommendedName>
</protein>
<name>A0A8J3WG32_PLARO</name>
<keyword evidence="3" id="KW-0238">DNA-binding</keyword>
<dbReference type="Proteomes" id="UP000655044">
    <property type="component" value="Unassembled WGS sequence"/>
</dbReference>
<dbReference type="SUPFAM" id="SSF46955">
    <property type="entry name" value="Putative DNA-binding domain"/>
    <property type="match status" value="1"/>
</dbReference>
<feature type="region of interest" description="Disordered" evidence="6">
    <location>
        <begin position="1"/>
        <end position="42"/>
    </location>
</feature>
<keyword evidence="1" id="KW-0678">Repressor</keyword>
<feature type="coiled-coil region" evidence="5">
    <location>
        <begin position="128"/>
        <end position="155"/>
    </location>
</feature>
<dbReference type="PANTHER" id="PTHR30204:SF69">
    <property type="entry name" value="MERR-FAMILY TRANSCRIPTIONAL REGULATOR"/>
    <property type="match status" value="1"/>
</dbReference>
<evidence type="ECO:0000313" key="8">
    <source>
        <dbReference type="EMBL" id="GIH87377.1"/>
    </source>
</evidence>
<dbReference type="InterPro" id="IPR047057">
    <property type="entry name" value="MerR_fam"/>
</dbReference>
<evidence type="ECO:0000256" key="5">
    <source>
        <dbReference type="SAM" id="Coils"/>
    </source>
</evidence>
<keyword evidence="2" id="KW-0805">Transcription regulation</keyword>
<reference evidence="8" key="1">
    <citation type="submission" date="2021-01" db="EMBL/GenBank/DDBJ databases">
        <title>Whole genome shotgun sequence of Planobispora rosea NBRC 15558.</title>
        <authorList>
            <person name="Komaki H."/>
            <person name="Tamura T."/>
        </authorList>
    </citation>
    <scope>NUCLEOTIDE SEQUENCE</scope>
    <source>
        <strain evidence="8">NBRC 15558</strain>
    </source>
</reference>
<evidence type="ECO:0000256" key="3">
    <source>
        <dbReference type="ARBA" id="ARBA00023125"/>
    </source>
</evidence>